<gene>
    <name evidence="2" type="ORF">EGYM00392_LOCUS22938</name>
</gene>
<reference evidence="2" key="1">
    <citation type="submission" date="2021-01" db="EMBL/GenBank/DDBJ databases">
        <authorList>
            <person name="Corre E."/>
            <person name="Pelletier E."/>
            <person name="Niang G."/>
            <person name="Scheremetjew M."/>
            <person name="Finn R."/>
            <person name="Kale V."/>
            <person name="Holt S."/>
            <person name="Cochrane G."/>
            <person name="Meng A."/>
            <person name="Brown T."/>
            <person name="Cohen L."/>
        </authorList>
    </citation>
    <scope>NUCLEOTIDE SEQUENCE</scope>
    <source>
        <strain evidence="2">NIES-381</strain>
    </source>
</reference>
<evidence type="ECO:0000256" key="1">
    <source>
        <dbReference type="SAM" id="Phobius"/>
    </source>
</evidence>
<proteinExistence type="predicted"/>
<sequence length="114" mass="12716">MSMGITVRDMHARPLGTIRPSYFIEADKGQCCSPPARGGRVQACSCHASAQMFDLGLLASVLSSWEIAPLSQIKNSHFFIALFWVGLGVRVSLLFFQRGWRMYSLAHTFLVFFA</sequence>
<keyword evidence="1" id="KW-0812">Transmembrane</keyword>
<keyword evidence="1" id="KW-1133">Transmembrane helix</keyword>
<feature type="transmembrane region" description="Helical" evidence="1">
    <location>
        <begin position="78"/>
        <end position="96"/>
    </location>
</feature>
<organism evidence="2">
    <name type="scientific">Eutreptiella gymnastica</name>
    <dbReference type="NCBI Taxonomy" id="73025"/>
    <lineage>
        <taxon>Eukaryota</taxon>
        <taxon>Discoba</taxon>
        <taxon>Euglenozoa</taxon>
        <taxon>Euglenida</taxon>
        <taxon>Spirocuta</taxon>
        <taxon>Euglenophyceae</taxon>
        <taxon>Eutreptiales</taxon>
        <taxon>Eutreptiaceae</taxon>
        <taxon>Eutreptiella</taxon>
    </lineage>
</organism>
<keyword evidence="1" id="KW-0472">Membrane</keyword>
<accession>A0A7S1IH14</accession>
<dbReference type="AlphaFoldDB" id="A0A7S1IH14"/>
<protein>
    <submittedName>
        <fullName evidence="2">Uncharacterized protein</fullName>
    </submittedName>
</protein>
<dbReference type="EMBL" id="HBGA01061824">
    <property type="protein sequence ID" value="CAD9011837.1"/>
    <property type="molecule type" value="Transcribed_RNA"/>
</dbReference>
<evidence type="ECO:0000313" key="2">
    <source>
        <dbReference type="EMBL" id="CAD9011837.1"/>
    </source>
</evidence>
<name>A0A7S1IH14_9EUGL</name>